<feature type="compositionally biased region" description="Low complexity" evidence="8">
    <location>
        <begin position="321"/>
        <end position="334"/>
    </location>
</feature>
<evidence type="ECO:0000256" key="6">
    <source>
        <dbReference type="PROSITE-ProRule" id="PRU00192"/>
    </source>
</evidence>
<evidence type="ECO:0000259" key="10">
    <source>
        <dbReference type="PROSITE" id="PS51741"/>
    </source>
</evidence>
<dbReference type="PANTHER" id="PTHR23065">
    <property type="entry name" value="PROLINE-SERINE-THREONINE PHOSPHATASE INTERACTING PROTEIN 1"/>
    <property type="match status" value="1"/>
</dbReference>
<dbReference type="OrthoDB" id="19092at2759"/>
<gene>
    <name evidence="11" type="ORF">J3R30DRAFT_3299571</name>
</gene>
<keyword evidence="3" id="KW-0963">Cytoplasm</keyword>
<reference evidence="11" key="1">
    <citation type="submission" date="2022-08" db="EMBL/GenBank/DDBJ databases">
        <title>A Global Phylogenomic Analysis of the Shiitake Genus Lentinula.</title>
        <authorList>
            <consortium name="DOE Joint Genome Institute"/>
            <person name="Sierra-Patev S."/>
            <person name="Min B."/>
            <person name="Naranjo-Ortiz M."/>
            <person name="Looney B."/>
            <person name="Konkel Z."/>
            <person name="Slot J.C."/>
            <person name="Sakamoto Y."/>
            <person name="Steenwyk J.L."/>
            <person name="Rokas A."/>
            <person name="Carro J."/>
            <person name="Camarero S."/>
            <person name="Ferreira P."/>
            <person name="Molpeceres G."/>
            <person name="Ruiz-Duenas F.J."/>
            <person name="Serrano A."/>
            <person name="Henrissat B."/>
            <person name="Drula E."/>
            <person name="Hughes K.W."/>
            <person name="Mata J.L."/>
            <person name="Ishikawa N.K."/>
            <person name="Vargas-Isla R."/>
            <person name="Ushijima S."/>
            <person name="Smith C.A."/>
            <person name="Ahrendt S."/>
            <person name="Andreopoulos W."/>
            <person name="He G."/>
            <person name="Labutti K."/>
            <person name="Lipzen A."/>
            <person name="Ng V."/>
            <person name="Riley R."/>
            <person name="Sandor L."/>
            <person name="Barry K."/>
            <person name="Martinez A.T."/>
            <person name="Xiao Y."/>
            <person name="Gibbons J.G."/>
            <person name="Terashima K."/>
            <person name="Grigoriev I.V."/>
            <person name="Hibbett D.S."/>
        </authorList>
    </citation>
    <scope>NUCLEOTIDE SEQUENCE</scope>
    <source>
        <strain evidence="11">JLM2183</strain>
    </source>
</reference>
<evidence type="ECO:0000256" key="8">
    <source>
        <dbReference type="SAM" id="MobiDB-lite"/>
    </source>
</evidence>
<dbReference type="Pfam" id="PF00018">
    <property type="entry name" value="SH3_1"/>
    <property type="match status" value="1"/>
</dbReference>
<keyword evidence="4" id="KW-0597">Phosphoprotein</keyword>
<dbReference type="SMART" id="SM00055">
    <property type="entry name" value="FCH"/>
    <property type="match status" value="1"/>
</dbReference>
<comment type="caution">
    <text evidence="11">The sequence shown here is derived from an EMBL/GenBank/DDBJ whole genome shotgun (WGS) entry which is preliminary data.</text>
</comment>
<comment type="subcellular location">
    <subcellularLocation>
        <location evidence="1">Cytoplasm</location>
        <location evidence="1">Cytoskeleton</location>
    </subcellularLocation>
</comment>
<dbReference type="GO" id="GO:0005543">
    <property type="term" value="F:phospholipid binding"/>
    <property type="evidence" value="ECO:0007669"/>
    <property type="project" value="TreeGrafter"/>
</dbReference>
<evidence type="ECO:0000256" key="5">
    <source>
        <dbReference type="ARBA" id="ARBA00023212"/>
    </source>
</evidence>
<accession>A0A9W9A1P7</accession>
<protein>
    <submittedName>
        <fullName evidence="11">SH3 domain-containing protein</fullName>
    </submittedName>
</protein>
<evidence type="ECO:0000256" key="2">
    <source>
        <dbReference type="ARBA" id="ARBA00022443"/>
    </source>
</evidence>
<keyword evidence="5" id="KW-0206">Cytoskeleton</keyword>
<dbReference type="FunFam" id="2.30.30.40:FF:000312">
    <property type="entry name" value="Related to Cell division control protein 15"/>
    <property type="match status" value="1"/>
</dbReference>
<proteinExistence type="predicted"/>
<feature type="region of interest" description="Disordered" evidence="8">
    <location>
        <begin position="320"/>
        <end position="484"/>
    </location>
</feature>
<keyword evidence="2 6" id="KW-0728">SH3 domain</keyword>
<evidence type="ECO:0000256" key="7">
    <source>
        <dbReference type="PROSITE-ProRule" id="PRU01077"/>
    </source>
</evidence>
<dbReference type="Gene3D" id="2.30.30.40">
    <property type="entry name" value="SH3 Domains"/>
    <property type="match status" value="1"/>
</dbReference>
<evidence type="ECO:0000256" key="3">
    <source>
        <dbReference type="ARBA" id="ARBA00022490"/>
    </source>
</evidence>
<dbReference type="GO" id="GO:0030036">
    <property type="term" value="P:actin cytoskeleton organization"/>
    <property type="evidence" value="ECO:0007669"/>
    <property type="project" value="UniProtKB-ARBA"/>
</dbReference>
<dbReference type="SMART" id="SM00326">
    <property type="entry name" value="SH3"/>
    <property type="match status" value="1"/>
</dbReference>
<feature type="compositionally biased region" description="Low complexity" evidence="8">
    <location>
        <begin position="354"/>
        <end position="377"/>
    </location>
</feature>
<dbReference type="SUPFAM" id="SSF50044">
    <property type="entry name" value="SH3-domain"/>
    <property type="match status" value="1"/>
</dbReference>
<dbReference type="PANTHER" id="PTHR23065:SF7">
    <property type="entry name" value="NOSTRIN, ISOFORM H"/>
    <property type="match status" value="1"/>
</dbReference>
<dbReference type="EMBL" id="JAOTPV010000022">
    <property type="protein sequence ID" value="KAJ4471517.1"/>
    <property type="molecule type" value="Genomic_DNA"/>
</dbReference>
<keyword evidence="12" id="KW-1185">Reference proteome</keyword>
<dbReference type="Gene3D" id="1.20.1270.60">
    <property type="entry name" value="Arfaptin homology (AH) domain/BAR domain"/>
    <property type="match status" value="1"/>
</dbReference>
<dbReference type="Proteomes" id="UP001150266">
    <property type="component" value="Unassembled WGS sequence"/>
</dbReference>
<feature type="compositionally biased region" description="Low complexity" evidence="8">
    <location>
        <begin position="440"/>
        <end position="459"/>
    </location>
</feature>
<evidence type="ECO:0000313" key="12">
    <source>
        <dbReference type="Proteomes" id="UP001150266"/>
    </source>
</evidence>
<dbReference type="CDD" id="cd00174">
    <property type="entry name" value="SH3"/>
    <property type="match status" value="1"/>
</dbReference>
<feature type="domain" description="F-BAR" evidence="10">
    <location>
        <begin position="32"/>
        <end position="288"/>
    </location>
</feature>
<keyword evidence="7" id="KW-0175">Coiled coil</keyword>
<evidence type="ECO:0000259" key="9">
    <source>
        <dbReference type="PROSITE" id="PS50002"/>
    </source>
</evidence>
<dbReference type="PROSITE" id="PS51741">
    <property type="entry name" value="F_BAR"/>
    <property type="match status" value="1"/>
</dbReference>
<evidence type="ECO:0000256" key="4">
    <source>
        <dbReference type="ARBA" id="ARBA00022553"/>
    </source>
</evidence>
<dbReference type="InterPro" id="IPR036028">
    <property type="entry name" value="SH3-like_dom_sf"/>
</dbReference>
<dbReference type="Pfam" id="PF00611">
    <property type="entry name" value="FCH"/>
    <property type="match status" value="1"/>
</dbReference>
<sequence>MAVRSQASTSSLSKYATAKSPGVDLYNGSISRDFCNSFWGEGDAGVNVLFARMRGSARTTDDLRSFWKERSAIEEEYARKLLQLSQNTMGKDEIGELRNSLETLQLETSKLAQTHLQLASQIRSEMEEPANALFSKQLEHRRAIQGPLEKRYKAKVAQESYVAKAREKYHSDCVKISTYIQQLENNSHSPGTEVEKTRIKLKRAEQTVGANEKDYAAFAKALADMMPGWESDWRGFCDTCQDLEEERLDFMKDNLWAYANSVSTVCVADDESCESIRTVLDQLETERDILAFVQEYGTGSSIPNPPEFIPYSTSLGKVDGTSSTTSLSLNNMSNAAPTANLSHPAGFARKSRKSAAPAAPPYAASQTSSGSGSAAVTAPPPPPSMPPPSIPPAAHPAILAQQQQQHNLQRDASNASRGSASRGASNYHHRTPSPAPARIPPSQQSQSQLQPSISVSSPPRNAVRRMTLPPQPTDNEVAAPIPPVPTTGERNKILFYVEAMYDYTATIDEEFNFQAGDIIAVTDIPDDGWWSGELLDEARREEGRHVFPSNFVRLF</sequence>
<feature type="compositionally biased region" description="Pro residues" evidence="8">
    <location>
        <begin position="378"/>
        <end position="394"/>
    </location>
</feature>
<dbReference type="InterPro" id="IPR001452">
    <property type="entry name" value="SH3_domain"/>
</dbReference>
<feature type="domain" description="SH3" evidence="9">
    <location>
        <begin position="492"/>
        <end position="555"/>
    </location>
</feature>
<organism evidence="11 12">
    <name type="scientific">Lentinula aciculospora</name>
    <dbReference type="NCBI Taxonomy" id="153920"/>
    <lineage>
        <taxon>Eukaryota</taxon>
        <taxon>Fungi</taxon>
        <taxon>Dikarya</taxon>
        <taxon>Basidiomycota</taxon>
        <taxon>Agaricomycotina</taxon>
        <taxon>Agaricomycetes</taxon>
        <taxon>Agaricomycetidae</taxon>
        <taxon>Agaricales</taxon>
        <taxon>Marasmiineae</taxon>
        <taxon>Omphalotaceae</taxon>
        <taxon>Lentinula</taxon>
    </lineage>
</organism>
<dbReference type="PRINTS" id="PR00499">
    <property type="entry name" value="P67PHOX"/>
</dbReference>
<evidence type="ECO:0000313" key="11">
    <source>
        <dbReference type="EMBL" id="KAJ4471517.1"/>
    </source>
</evidence>
<dbReference type="GO" id="GO:0009898">
    <property type="term" value="C:cytoplasmic side of plasma membrane"/>
    <property type="evidence" value="ECO:0007669"/>
    <property type="project" value="TreeGrafter"/>
</dbReference>
<dbReference type="AlphaFoldDB" id="A0A9W9A1P7"/>
<name>A0A9W9A1P7_9AGAR</name>
<dbReference type="InterPro" id="IPR001060">
    <property type="entry name" value="FCH_dom"/>
</dbReference>
<dbReference type="SUPFAM" id="SSF103657">
    <property type="entry name" value="BAR/IMD domain-like"/>
    <property type="match status" value="1"/>
</dbReference>
<dbReference type="PROSITE" id="PS50002">
    <property type="entry name" value="SH3"/>
    <property type="match status" value="1"/>
</dbReference>
<feature type="compositionally biased region" description="Low complexity" evidence="8">
    <location>
        <begin position="395"/>
        <end position="426"/>
    </location>
</feature>
<evidence type="ECO:0000256" key="1">
    <source>
        <dbReference type="ARBA" id="ARBA00004245"/>
    </source>
</evidence>
<dbReference type="GO" id="GO:0120104">
    <property type="term" value="C:mitotic actomyosin contractile ring, proximal layer"/>
    <property type="evidence" value="ECO:0007669"/>
    <property type="project" value="TreeGrafter"/>
</dbReference>
<dbReference type="PRINTS" id="PR00452">
    <property type="entry name" value="SH3DOMAIN"/>
</dbReference>
<dbReference type="InterPro" id="IPR031160">
    <property type="entry name" value="F_BAR_dom"/>
</dbReference>
<dbReference type="InterPro" id="IPR027267">
    <property type="entry name" value="AH/BAR_dom_sf"/>
</dbReference>